<keyword evidence="1" id="KW-1133">Transmembrane helix</keyword>
<keyword evidence="1" id="KW-0472">Membrane</keyword>
<evidence type="ECO:0000256" key="1">
    <source>
        <dbReference type="SAM" id="Phobius"/>
    </source>
</evidence>
<proteinExistence type="predicted"/>
<feature type="transmembrane region" description="Helical" evidence="1">
    <location>
        <begin position="9"/>
        <end position="29"/>
    </location>
</feature>
<dbReference type="EMBL" id="BK016012">
    <property type="protein sequence ID" value="DAF89535.1"/>
    <property type="molecule type" value="Genomic_DNA"/>
</dbReference>
<accession>A0A8S5U503</accession>
<protein>
    <submittedName>
        <fullName evidence="2">Uncharacterized protein</fullName>
    </submittedName>
</protein>
<reference evidence="2" key="1">
    <citation type="journal article" date="2021" name="Proc. Natl. Acad. Sci. U.S.A.">
        <title>A Catalog of Tens of Thousands of Viruses from Human Metagenomes Reveals Hidden Associations with Chronic Diseases.</title>
        <authorList>
            <person name="Tisza M.J."/>
            <person name="Buck C.B."/>
        </authorList>
    </citation>
    <scope>NUCLEOTIDE SEQUENCE</scope>
    <source>
        <strain evidence="2">CttG32</strain>
    </source>
</reference>
<keyword evidence="1" id="KW-0812">Transmembrane</keyword>
<organism evidence="2">
    <name type="scientific">Siphoviridae sp. cttG32</name>
    <dbReference type="NCBI Taxonomy" id="2825705"/>
    <lineage>
        <taxon>Viruses</taxon>
        <taxon>Duplodnaviria</taxon>
        <taxon>Heunggongvirae</taxon>
        <taxon>Uroviricota</taxon>
        <taxon>Caudoviricetes</taxon>
    </lineage>
</organism>
<evidence type="ECO:0000313" key="2">
    <source>
        <dbReference type="EMBL" id="DAF89535.1"/>
    </source>
</evidence>
<feature type="transmembrane region" description="Helical" evidence="1">
    <location>
        <begin position="41"/>
        <end position="62"/>
    </location>
</feature>
<name>A0A8S5U503_9CAUD</name>
<sequence length="69" mass="7999">MTNMTLTELAFVMFWLVVIVFGSVFFAEWAEKHTQSYAMELFAHFGMPALLWCGMLILYAAFQQKGLLR</sequence>